<dbReference type="GO" id="GO:0016747">
    <property type="term" value="F:acyltransferase activity, transferring groups other than amino-acyl groups"/>
    <property type="evidence" value="ECO:0007669"/>
    <property type="project" value="InterPro"/>
</dbReference>
<dbReference type="Proteomes" id="UP000277094">
    <property type="component" value="Unassembled WGS sequence"/>
</dbReference>
<dbReference type="RefSeq" id="WP_123235509.1">
    <property type="nucleotide sequence ID" value="NZ_RJSG01000006.1"/>
</dbReference>
<evidence type="ECO:0000259" key="2">
    <source>
        <dbReference type="PROSITE" id="PS51729"/>
    </source>
</evidence>
<dbReference type="PANTHER" id="PTHR31435">
    <property type="entry name" value="PROTEIN NATD1"/>
    <property type="match status" value="1"/>
</dbReference>
<evidence type="ECO:0000313" key="3">
    <source>
        <dbReference type="EMBL" id="RNL75324.1"/>
    </source>
</evidence>
<dbReference type="Pfam" id="PF14542">
    <property type="entry name" value="Acetyltransf_CG"/>
    <property type="match status" value="1"/>
</dbReference>
<keyword evidence="3" id="KW-0808">Transferase</keyword>
<accession>A0A3N0DI11</accession>
<protein>
    <submittedName>
        <fullName evidence="3">N-acetyltransferase</fullName>
    </submittedName>
</protein>
<reference evidence="3 4" key="1">
    <citation type="submission" date="2018-11" db="EMBL/GenBank/DDBJ databases">
        <authorList>
            <person name="Li F."/>
        </authorList>
    </citation>
    <scope>NUCLEOTIDE SEQUENCE [LARGE SCALE GENOMIC DNA]</scope>
    <source>
        <strain evidence="3 4">KIS18-7</strain>
    </source>
</reference>
<name>A0A3N0DI11_9ACTN</name>
<comment type="caution">
    <text evidence="3">The sequence shown here is derived from an EMBL/GenBank/DDBJ whole genome shotgun (WGS) entry which is preliminary data.</text>
</comment>
<feature type="domain" description="N-acetyltransferase" evidence="1">
    <location>
        <begin position="1"/>
        <end position="104"/>
    </location>
</feature>
<dbReference type="InterPro" id="IPR045057">
    <property type="entry name" value="Gcn5-rel_NAT"/>
</dbReference>
<dbReference type="PROSITE" id="PS51186">
    <property type="entry name" value="GNAT"/>
    <property type="match status" value="1"/>
</dbReference>
<proteinExistence type="predicted"/>
<dbReference type="InterPro" id="IPR000182">
    <property type="entry name" value="GNAT_dom"/>
</dbReference>
<gene>
    <name evidence="3" type="ORF">EFL95_18020</name>
</gene>
<sequence>MSDIQVTDNTELERYEAHLDGQLAGFAQYELRPGSIVFFHTEVDAAFEGHGIGSTLIKVSLADVRAKGERNVIPTCPFYRGYITKHPEYDDLVEPHYLKQIEADR</sequence>
<dbReference type="SUPFAM" id="SSF55729">
    <property type="entry name" value="Acyl-CoA N-acyltransferases (Nat)"/>
    <property type="match status" value="1"/>
</dbReference>
<dbReference type="Gene3D" id="3.40.630.30">
    <property type="match status" value="1"/>
</dbReference>
<dbReference type="OrthoDB" id="5405911at2"/>
<evidence type="ECO:0000259" key="1">
    <source>
        <dbReference type="PROSITE" id="PS51186"/>
    </source>
</evidence>
<dbReference type="InterPro" id="IPR031165">
    <property type="entry name" value="GNAT_YJDJ"/>
</dbReference>
<feature type="domain" description="N-acetyltransferase" evidence="2">
    <location>
        <begin position="7"/>
        <end position="94"/>
    </location>
</feature>
<dbReference type="EMBL" id="RJSG01000006">
    <property type="protein sequence ID" value="RNL75324.1"/>
    <property type="molecule type" value="Genomic_DNA"/>
</dbReference>
<dbReference type="InterPro" id="IPR016181">
    <property type="entry name" value="Acyl_CoA_acyltransferase"/>
</dbReference>
<dbReference type="PANTHER" id="PTHR31435:SF10">
    <property type="entry name" value="BSR4717 PROTEIN"/>
    <property type="match status" value="1"/>
</dbReference>
<dbReference type="AlphaFoldDB" id="A0A3N0DI11"/>
<evidence type="ECO:0000313" key="4">
    <source>
        <dbReference type="Proteomes" id="UP000277094"/>
    </source>
</evidence>
<organism evidence="3 4">
    <name type="scientific">Nocardioides marmorisolisilvae</name>
    <dbReference type="NCBI Taxonomy" id="1542737"/>
    <lineage>
        <taxon>Bacteria</taxon>
        <taxon>Bacillati</taxon>
        <taxon>Actinomycetota</taxon>
        <taxon>Actinomycetes</taxon>
        <taxon>Propionibacteriales</taxon>
        <taxon>Nocardioidaceae</taxon>
        <taxon>Nocardioides</taxon>
    </lineage>
</organism>
<keyword evidence="4" id="KW-1185">Reference proteome</keyword>
<dbReference type="CDD" id="cd04301">
    <property type="entry name" value="NAT_SF"/>
    <property type="match status" value="1"/>
</dbReference>
<dbReference type="PROSITE" id="PS51729">
    <property type="entry name" value="GNAT_YJDJ"/>
    <property type="match status" value="1"/>
</dbReference>